<gene>
    <name evidence="2" type="ORF">BBI00_05195</name>
</gene>
<dbReference type="OrthoDB" id="980721at2"/>
<organism evidence="2 3">
    <name type="scientific">Chryseobacterium arthrosphaerae</name>
    <dbReference type="NCBI Taxonomy" id="651561"/>
    <lineage>
        <taxon>Bacteria</taxon>
        <taxon>Pseudomonadati</taxon>
        <taxon>Bacteroidota</taxon>
        <taxon>Flavobacteriia</taxon>
        <taxon>Flavobacteriales</taxon>
        <taxon>Weeksellaceae</taxon>
        <taxon>Chryseobacterium group</taxon>
        <taxon>Chryseobacterium</taxon>
    </lineage>
</organism>
<dbReference type="GeneID" id="78301195"/>
<dbReference type="InterPro" id="IPR018958">
    <property type="entry name" value="Knr4/Smi1-like_dom"/>
</dbReference>
<dbReference type="Gene3D" id="3.40.1580.10">
    <property type="entry name" value="SMI1/KNR4-like"/>
    <property type="match status" value="1"/>
</dbReference>
<dbReference type="InterPro" id="IPR037883">
    <property type="entry name" value="Knr4/Smi1-like_sf"/>
</dbReference>
<dbReference type="SUPFAM" id="SSF160631">
    <property type="entry name" value="SMI1/KNR4-like"/>
    <property type="match status" value="1"/>
</dbReference>
<evidence type="ECO:0000313" key="2">
    <source>
        <dbReference type="EMBL" id="OCA73775.1"/>
    </source>
</evidence>
<proteinExistence type="predicted"/>
<reference evidence="3" key="1">
    <citation type="submission" date="2016-07" db="EMBL/GenBank/DDBJ databases">
        <authorList>
            <person name="Florea S."/>
            <person name="Webb J.S."/>
            <person name="Jaromczyk J."/>
            <person name="Schardl C.L."/>
        </authorList>
    </citation>
    <scope>NUCLEOTIDE SEQUENCE [LARGE SCALE GENOMIC DNA]</scope>
    <source>
        <strain evidence="3">CC-VM-7</strain>
    </source>
</reference>
<evidence type="ECO:0000259" key="1">
    <source>
        <dbReference type="Pfam" id="PF09346"/>
    </source>
</evidence>
<dbReference type="AlphaFoldDB" id="A0A1B8ZQB2"/>
<dbReference type="EMBL" id="MAYG01000001">
    <property type="protein sequence ID" value="OCA73775.1"/>
    <property type="molecule type" value="Genomic_DNA"/>
</dbReference>
<dbReference type="RefSeq" id="WP_065397772.1">
    <property type="nucleotide sequence ID" value="NZ_CP073074.1"/>
</dbReference>
<dbReference type="Pfam" id="PF09346">
    <property type="entry name" value="SMI1_KNR4"/>
    <property type="match status" value="1"/>
</dbReference>
<comment type="caution">
    <text evidence="2">The sequence shown here is derived from an EMBL/GenBank/DDBJ whole genome shotgun (WGS) entry which is preliminary data.</text>
</comment>
<sequence length="235" mass="27898">MNTLQDLEKEFNFTYPALYRQLYDDKMLDWGADGDGWYKNVFPALKENPPLLLFGNDIEIWDPVVYHDGIREIINREIYDISPKYRMVPFAKNGAGDLYVFQLDMEVNGDVPVTFFPHDETEAEILAKNLQDFIFRQLLESLTEIDEYSMFDGDSEDDIKKDLHNQLNTHRKYLTSEQIEILEDIYQRDIFEYSYKTPSGREFEAEGLLTFDELETLINQKIRFEKLNTKFDYTE</sequence>
<protein>
    <submittedName>
        <fullName evidence="2">Cell wall assembly protein</fullName>
    </submittedName>
</protein>
<feature type="domain" description="Knr4/Smi1-like" evidence="1">
    <location>
        <begin position="3"/>
        <end position="134"/>
    </location>
</feature>
<dbReference type="STRING" id="651561.BBI00_05195"/>
<evidence type="ECO:0000313" key="3">
    <source>
        <dbReference type="Proteomes" id="UP000093432"/>
    </source>
</evidence>
<dbReference type="Proteomes" id="UP000093432">
    <property type="component" value="Unassembled WGS sequence"/>
</dbReference>
<accession>A0A1B8ZQB2</accession>
<name>A0A1B8ZQB2_9FLAO</name>